<evidence type="ECO:0000259" key="2">
    <source>
        <dbReference type="Pfam" id="PF05205"/>
    </source>
</evidence>
<reference evidence="3 5" key="1">
    <citation type="journal article" date="2000" name="Science">
        <title>The genome sequence of Drosophila melanogaster.</title>
        <authorList>
            <person name="Adams M.D."/>
            <person name="Celniker S.E."/>
            <person name="Holt R.A."/>
            <person name="Evans C.A."/>
            <person name="Gocayne J.D."/>
            <person name="Amanatides P.G."/>
            <person name="Scherer S.E."/>
            <person name="Li P.W."/>
            <person name="Hoskins R.A."/>
            <person name="Galle R.F."/>
            <person name="George R.A."/>
            <person name="Lewis S.E."/>
            <person name="Richards S."/>
            <person name="Ashburner M."/>
            <person name="Henderson S.N."/>
            <person name="Sutton G.G."/>
            <person name="Wortman J.R."/>
            <person name="Yandell M.D."/>
            <person name="Zhang Q."/>
            <person name="Chen L.X."/>
            <person name="Brandon R.C."/>
            <person name="Rogers Y.H."/>
            <person name="Blazej R.G."/>
            <person name="Champe M."/>
            <person name="Pfeiffer B.D."/>
            <person name="Wan K.H."/>
            <person name="Doyle C."/>
            <person name="Baxter E.G."/>
            <person name="Helt G."/>
            <person name="Nelson C.R."/>
            <person name="Gabor G.L."/>
            <person name="Abril J.F."/>
            <person name="Agbayani A."/>
            <person name="An H.J."/>
            <person name="Andrews-Pfannkoch C."/>
            <person name="Baldwin D."/>
            <person name="Ballew R.M."/>
            <person name="Basu A."/>
            <person name="Baxendale J."/>
            <person name="Bayraktaroglu L."/>
            <person name="Beasley E.M."/>
            <person name="Beeson K.Y."/>
            <person name="Benos P.V."/>
            <person name="Berman B.P."/>
            <person name="Bhandari D."/>
            <person name="Bolshakov S."/>
            <person name="Borkova D."/>
            <person name="Botchan M.R."/>
            <person name="Bouck J."/>
            <person name="Brokstein P."/>
            <person name="Brottier P."/>
            <person name="Burtis K.C."/>
            <person name="Busam D.A."/>
            <person name="Butler H."/>
            <person name="Cadieu E."/>
            <person name="Center A."/>
            <person name="Chandra I."/>
            <person name="Cherry J.M."/>
            <person name="Cawley S."/>
            <person name="Dahlke C."/>
            <person name="Davenport L.B."/>
            <person name="Davies P."/>
            <person name="de Pablos B."/>
            <person name="Delcher A."/>
            <person name="Deng Z."/>
            <person name="Mays A.D."/>
            <person name="Dew I."/>
            <person name="Dietz S.M."/>
            <person name="Dodson K."/>
            <person name="Doup L.E."/>
            <person name="Downes M."/>
            <person name="Dugan-Rocha S."/>
            <person name="Dunkov B.C."/>
            <person name="Dunn P."/>
            <person name="Durbin K.J."/>
            <person name="Evangelista C.C."/>
            <person name="Ferraz C."/>
            <person name="Ferriera S."/>
            <person name="Fleischmann W."/>
            <person name="Fosler C."/>
            <person name="Gabrielian A.E."/>
            <person name="Garg N.S."/>
            <person name="Gelbart W.M."/>
            <person name="Glasser K."/>
            <person name="Glodek A."/>
            <person name="Gong F."/>
            <person name="Gorrell J.H."/>
            <person name="Gu Z."/>
            <person name="Guan P."/>
            <person name="Harris M."/>
            <person name="Harris N.L."/>
            <person name="Harvey D."/>
            <person name="Heiman T.J."/>
            <person name="Hernandez J.R."/>
            <person name="Houck J."/>
            <person name="Hostin D."/>
            <person name="Houston K.A."/>
            <person name="Howland T.J."/>
            <person name="Wei M.H."/>
            <person name="Ibegwam C."/>
            <person name="Jalali M."/>
            <person name="Kalush F."/>
            <person name="Karpen G.H."/>
            <person name="Ke Z."/>
            <person name="Kennison J.A."/>
            <person name="Ketchum K.A."/>
            <person name="Kimmel B.E."/>
            <person name="Kodira C.D."/>
            <person name="Kraft C."/>
            <person name="Kravitz S."/>
            <person name="Kulp D."/>
            <person name="Lai Z."/>
            <person name="Lasko P."/>
            <person name="Lei Y."/>
            <person name="Levitsky A.A."/>
            <person name="Li J."/>
            <person name="Li Z."/>
            <person name="Liang Y."/>
            <person name="Lin X."/>
            <person name="Liu X."/>
            <person name="Mattei B."/>
            <person name="McIntosh T.C."/>
            <person name="McLeod M.P."/>
            <person name="McPherson D."/>
            <person name="Merkulov G."/>
            <person name="Milshina N.V."/>
            <person name="Mobarry C."/>
            <person name="Morris J."/>
            <person name="Moshrefi A."/>
            <person name="Mount S.M."/>
            <person name="Moy M."/>
            <person name="Murphy B."/>
            <person name="Murphy L."/>
            <person name="Muzny D.M."/>
            <person name="Nelson D.L."/>
            <person name="Nelson D.R."/>
            <person name="Nelson K.A."/>
            <person name="Nixon K."/>
            <person name="Nusskern D.R."/>
            <person name="Pacleb J.M."/>
            <person name="Palazzolo M."/>
            <person name="Pittman G.S."/>
            <person name="Pan S."/>
            <person name="Pollard J."/>
            <person name="Puri V."/>
            <person name="Reese M.G."/>
            <person name="Reinert K."/>
            <person name="Remington K."/>
            <person name="Saunders R.D."/>
            <person name="Scheeler F."/>
            <person name="Shen H."/>
            <person name="Shue B.C."/>
            <person name="Siden-Kiamos I."/>
            <person name="Simpson M."/>
            <person name="Skupski M.P."/>
            <person name="Smith T."/>
            <person name="Spier E."/>
            <person name="Spradling A.C."/>
            <person name="Stapleton M."/>
            <person name="Strong R."/>
            <person name="Sun E."/>
            <person name="Svirskas R."/>
            <person name="Tector C."/>
            <person name="Turner R."/>
            <person name="Venter E."/>
            <person name="Wang A.H."/>
            <person name="Wang X."/>
            <person name="Wang Z.Y."/>
            <person name="Wassarman D.A."/>
            <person name="Weinstock G.M."/>
            <person name="Weissenbach J."/>
            <person name="Williams S.M."/>
            <person name="WoodageT"/>
            <person name="Worley K.C."/>
            <person name="Wu D."/>
            <person name="Yang S."/>
            <person name="Yao Q.A."/>
            <person name="Ye J."/>
            <person name="Yeh R.F."/>
            <person name="Zaveri J.S."/>
            <person name="Zhan M."/>
            <person name="Zhang G."/>
            <person name="Zhao Q."/>
            <person name="Zheng L."/>
            <person name="Zheng X.H."/>
            <person name="Zhong F.N."/>
            <person name="Zhong W."/>
            <person name="Zhou X."/>
            <person name="Zhu S."/>
            <person name="Zhu X."/>
            <person name="Smith H.O."/>
            <person name="Gibbs R.A."/>
            <person name="Myers E.W."/>
            <person name="Rubin G.M."/>
            <person name="Venter J.C."/>
        </authorList>
    </citation>
    <scope>NUCLEOTIDE SEQUENCE [LARGE SCALE GENOMIC DNA]</scope>
    <source>
        <strain evidence="5">Berkeley</strain>
    </source>
</reference>
<dbReference type="AGR" id="FB:FBgn0039560"/>
<dbReference type="OrthoDB" id="7605699at2759"/>
<gene>
    <name evidence="3 4" type="primary">BOD1</name>
    <name evidence="3" type="synonym">Bod1</name>
    <name evidence="3" type="synonym">Dmel\CG5514</name>
    <name evidence="3 4" type="ORF">CG5514</name>
    <name evidence="3" type="ORF">Dmel_CG5514</name>
</gene>
<feature type="compositionally biased region" description="Basic and acidic residues" evidence="1">
    <location>
        <begin position="527"/>
        <end position="559"/>
    </location>
</feature>
<feature type="compositionally biased region" description="Basic and acidic residues" evidence="1">
    <location>
        <begin position="759"/>
        <end position="785"/>
    </location>
</feature>
<feature type="compositionally biased region" description="Low complexity" evidence="1">
    <location>
        <begin position="633"/>
        <end position="647"/>
    </location>
</feature>
<reference evidence="3 5" key="3">
    <citation type="journal article" date="2002" name="Genome Biol.">
        <title>Annotation of the Drosophila melanogaster euchromatic genome: a systematic review.</title>
        <authorList>
            <person name="Misra S."/>
            <person name="Crosby M.A."/>
            <person name="Mungall C.J."/>
            <person name="Matthews B.B."/>
            <person name="Campbell K.S."/>
            <person name="Hradecky P."/>
            <person name="Huang Y."/>
            <person name="Kaminker J.S."/>
            <person name="Millburn G.H."/>
            <person name="Prochnik S.E."/>
            <person name="Smith C.D."/>
            <person name="Tupy J.L."/>
            <person name="Whitfied E.J."/>
            <person name="Bayraktaroglu L."/>
            <person name="Berman B.P."/>
            <person name="Bettencourt B.R."/>
            <person name="Celniker S.E."/>
            <person name="de Grey A.D."/>
            <person name="Drysdale R.A."/>
            <person name="Harris N.L."/>
            <person name="Richter J."/>
            <person name="Russo S."/>
            <person name="Schroeder A.J."/>
            <person name="Shu S.Q."/>
            <person name="Stapleton M."/>
            <person name="Yamada C."/>
            <person name="Ashburner M."/>
            <person name="Gelbart W.M."/>
            <person name="Rubin G.M."/>
            <person name="Lewis S.E."/>
        </authorList>
    </citation>
    <scope>GENOME REANNOTATION</scope>
    <source>
        <strain evidence="5">Berkeley</strain>
    </source>
</reference>
<reference evidence="3 5" key="8">
    <citation type="journal article" date="2007" name="Science">
        <title>Sequence finishing and mapping of Drosophila melanogaster heterochromatin.</title>
        <authorList>
            <person name="Hoskins R.A."/>
            <person name="Carlson J.W."/>
            <person name="Kennedy C."/>
            <person name="Acevedo D."/>
            <person name="Evans-Holm M."/>
            <person name="Frise E."/>
            <person name="Wan K.H."/>
            <person name="Park S."/>
            <person name="Mendez-Lago M."/>
            <person name="Rossi F."/>
            <person name="Villasante A."/>
            <person name="Dimitri P."/>
            <person name="Karpen G.H."/>
            <person name="Celniker S.E."/>
        </authorList>
    </citation>
    <scope>NUCLEOTIDE SEQUENCE [LARGE SCALE GENOMIC DNA]</scope>
    <source>
        <strain evidence="5">Berkeley</strain>
    </source>
</reference>
<dbReference type="VEuPathDB" id="VectorBase:FBgn0039560"/>
<dbReference type="CTD" id="91272"/>
<feature type="region of interest" description="Disordered" evidence="1">
    <location>
        <begin position="1039"/>
        <end position="1151"/>
    </location>
</feature>
<dbReference type="OMA" id="FAGHMNG"/>
<feature type="compositionally biased region" description="Polar residues" evidence="1">
    <location>
        <begin position="230"/>
        <end position="250"/>
    </location>
</feature>
<dbReference type="AlphaFoldDB" id="A0A0B4KHZ9"/>
<dbReference type="PRINTS" id="PR01217">
    <property type="entry name" value="PRICHEXTENSN"/>
</dbReference>
<keyword evidence="6" id="KW-1267">Proteomics identification</keyword>
<feature type="compositionally biased region" description="Low complexity" evidence="1">
    <location>
        <begin position="207"/>
        <end position="229"/>
    </location>
</feature>
<dbReference type="Reactome" id="R-DME-9772755">
    <property type="pathway name" value="Formation of WDR5-containing histone-modifying complexes"/>
</dbReference>
<feature type="compositionally biased region" description="Polar residues" evidence="1">
    <location>
        <begin position="1085"/>
        <end position="1096"/>
    </location>
</feature>
<feature type="region of interest" description="Disordered" evidence="1">
    <location>
        <begin position="850"/>
        <end position="989"/>
    </location>
</feature>
<name>A0A0B4KHZ9_DROME</name>
<feature type="compositionally biased region" description="Basic and acidic residues" evidence="1">
    <location>
        <begin position="928"/>
        <end position="945"/>
    </location>
</feature>
<evidence type="ECO:0007829" key="6">
    <source>
        <dbReference type="PeptideAtlas" id="A0A0B4KHZ9"/>
    </source>
</evidence>
<feature type="compositionally biased region" description="Pro residues" evidence="1">
    <location>
        <begin position="347"/>
        <end position="501"/>
    </location>
</feature>
<feature type="compositionally biased region" description="Basic and acidic residues" evidence="1">
    <location>
        <begin position="702"/>
        <end position="721"/>
    </location>
</feature>
<dbReference type="DNASU" id="43352"/>
<evidence type="ECO:0000313" key="3">
    <source>
        <dbReference type="EMBL" id="AGB96411.1"/>
    </source>
</evidence>
<dbReference type="PANTHER" id="PTHR31532:SF10">
    <property type="entry name" value="BIORIENTATION OF CHROMOSOMES IN CELL DIVISION PROTEIN 1-LIKE 1"/>
    <property type="match status" value="1"/>
</dbReference>
<reference evidence="3 5" key="7">
    <citation type="journal article" date="2007" name="Science">
        <title>The Release 5.1 annotation of Drosophila melanogaster heterochromatin.</title>
        <authorList>
            <person name="Smith C.D."/>
            <person name="Shu S."/>
            <person name="Mungall C.J."/>
            <person name="Karpen G.H."/>
        </authorList>
    </citation>
    <scope>NUCLEOTIDE SEQUENCE [LARGE SCALE GENOMIC DNA]</scope>
    <source>
        <strain evidence="5">Berkeley</strain>
    </source>
</reference>
<dbReference type="GO" id="GO:0048188">
    <property type="term" value="C:Set1C/COMPASS complex"/>
    <property type="evidence" value="ECO:0000318"/>
    <property type="project" value="GO_Central"/>
</dbReference>
<dbReference type="GeneID" id="43352"/>
<feature type="region of interest" description="Disordered" evidence="1">
    <location>
        <begin position="336"/>
        <end position="831"/>
    </location>
</feature>
<reference evidence="3 5" key="9">
    <citation type="journal article" date="2015" name="G3 (Bethesda)">
        <title>Gene Model Annotations for Drosophila melanogaster: Impact of High-Throughput Data.</title>
        <authorList>
            <consortium name="FlyBase Consortium"/>
            <person name="Matthews B.B."/>
            <person name="Dos Santos G."/>
            <person name="Crosby M.A."/>
            <person name="Emmert D.B."/>
            <person name="St Pierre S.E."/>
            <person name="Gramates L.S."/>
            <person name="Zhou P."/>
            <person name="Schroeder A.J."/>
            <person name="Falls K."/>
            <person name="Strelets V."/>
            <person name="Russo S.M."/>
            <person name="Gelbart W.M."/>
            <person name="null"/>
        </authorList>
    </citation>
    <scope>NUCLEOTIDE SEQUENCE [LARGE SCALE GENOMIC DNA]</scope>
    <source>
        <strain evidence="5">Berkeley</strain>
    </source>
</reference>
<reference evidence="3 5" key="6">
    <citation type="journal article" date="2005" name="PLoS Comput. Biol.">
        <title>Combined evidence annotation of transposable elements in genome sequences.</title>
        <authorList>
            <person name="Quesneville H."/>
            <person name="Bergman C.M."/>
            <person name="Andrieu O."/>
            <person name="Autard D."/>
            <person name="Nouaud D."/>
            <person name="Ashburner M."/>
            <person name="Anxolabehere D."/>
        </authorList>
    </citation>
    <scope>NUCLEOTIDE SEQUENCE [LARGE SCALE GENOMIC DNA]</scope>
    <source>
        <strain evidence="5">Berkeley</strain>
    </source>
</reference>
<dbReference type="SMR" id="A0A0B4KHZ9"/>
<dbReference type="STRING" id="7227.FBpp0307021"/>
<feature type="compositionally biased region" description="Basic and acidic residues" evidence="1">
    <location>
        <begin position="1097"/>
        <end position="1109"/>
    </location>
</feature>
<feature type="compositionally biased region" description="Basic and acidic residues" evidence="1">
    <location>
        <begin position="858"/>
        <end position="892"/>
    </location>
</feature>
<dbReference type="FlyBase" id="FBgn0039560">
    <property type="gene designation" value="BOD1"/>
</dbReference>
<feature type="compositionally biased region" description="Polar residues" evidence="1">
    <location>
        <begin position="893"/>
        <end position="908"/>
    </location>
</feature>
<evidence type="ECO:0000256" key="1">
    <source>
        <dbReference type="SAM" id="MobiDB-lite"/>
    </source>
</evidence>
<feature type="compositionally biased region" description="Basic and acidic residues" evidence="1">
    <location>
        <begin position="607"/>
        <end position="627"/>
    </location>
</feature>
<dbReference type="InParanoid" id="A0A0B4KHZ9"/>
<feature type="compositionally biased region" description="Low complexity" evidence="1">
    <location>
        <begin position="571"/>
        <end position="588"/>
    </location>
</feature>
<dbReference type="GO" id="GO:0046958">
    <property type="term" value="P:nonassociative learning"/>
    <property type="evidence" value="ECO:0000315"/>
    <property type="project" value="FlyBase"/>
</dbReference>
<dbReference type="RefSeq" id="NP_001263031.1">
    <property type="nucleotide sequence ID" value="NM_001276102.1"/>
</dbReference>
<dbReference type="BioGRID-ORCS" id="43352">
    <property type="hits" value="0 hits in 3 CRISPR screens"/>
</dbReference>
<dbReference type="GO" id="GO:0051124">
    <property type="term" value="P:synaptic assembly at neuromuscular junction"/>
    <property type="evidence" value="ECO:0000315"/>
    <property type="project" value="FlyBase"/>
</dbReference>
<dbReference type="Proteomes" id="UP000000803">
    <property type="component" value="Chromosome 3R"/>
</dbReference>
<keyword evidence="5" id="KW-1185">Reference proteome</keyword>
<dbReference type="ExpressionAtlas" id="A0A0B4KHZ9">
    <property type="expression patterns" value="baseline and differential"/>
</dbReference>
<evidence type="ECO:0000313" key="4">
    <source>
        <dbReference type="FlyBase" id="FBgn0039560"/>
    </source>
</evidence>
<feature type="compositionally biased region" description="Basic and acidic residues" evidence="1">
    <location>
        <begin position="735"/>
        <end position="749"/>
    </location>
</feature>
<reference evidence="3 5" key="11">
    <citation type="journal article" date="2015" name="Genome Res.">
        <title>The Release 6 reference sequence of the Drosophila melanogaster genome.</title>
        <authorList>
            <person name="Hoskins R.A."/>
            <person name="Carlson J.W."/>
            <person name="Wan K.H."/>
            <person name="Park S."/>
            <person name="Mendez I."/>
            <person name="Galle S.E."/>
            <person name="Booth B.W."/>
            <person name="Pfeiffer B.D."/>
            <person name="George R.A."/>
            <person name="Svirskas R."/>
            <person name="Krzywinski M."/>
            <person name="Schein J."/>
            <person name="Accardo M.C."/>
            <person name="Damia E."/>
            <person name="Messina G."/>
            <person name="Mendez-Lago M."/>
            <person name="de Pablos B."/>
            <person name="Demakova O.V."/>
            <person name="Andreyeva E.N."/>
            <person name="Boldyreva L.V."/>
            <person name="Marra M."/>
            <person name="Carvalho A.B."/>
            <person name="Dimitri P."/>
            <person name="Villasante A."/>
            <person name="Zhimulev I.F."/>
            <person name="Rubin G.M."/>
            <person name="Karpen G.H."/>
            <person name="Celniker S.E."/>
        </authorList>
    </citation>
    <scope>NUCLEOTIDE SEQUENCE [LARGE SCALE GENOMIC DNA]</scope>
    <source>
        <strain evidence="5">Berkeley</strain>
    </source>
</reference>
<sequence length="1151" mass="125452">MDDFIKTLIAEVKSQGVFDEFRFNCCLADVDTKPAYQNVRTQVETAVNDFLAKQQWTPETNKVQLRERLRKHLMDSDVLDKGVDQIVDQVVNPKVATIFEPKIESIVYKYLGITPPARPTMLSAPPLPPFGAHLNGSSLLNVETTVGLLPTDLEQISPDSDRATVKSESRDDELPPGVDDEDTSPSYELVSERKTLAIKEELNNVSLNNSDSVNGVSQASQLSQVSSDSRLTMASSTESMVDSHQHTAAHNSGEPENICEEAQMPKFSENSWDASAGTGRSEGRQLHFDIKQDAITFEGTERKNSVSETTSTGLQILSIEDEIMSEVKANIDDANNASIESIAPEPVQVPAPPKVNPPPPPRPASPKVEPPPPAPPGVESPPGPQPPASPRFDPPPPHTIEPPPPPAPPTLVPPPPPAPPTIKPPPPPAPPTVEPPPPPPPAPPTVEPPPPPPPAPTKVEPPPPPAPAEVEPPPPPAPTELEPPPPPAPPKVELPPPPAPPKAEAAITPRRAKGSNGFITELAVTPKESETRDKPHNVNTDVKEDEQPATTEDKQDKPLELGLDAPKDAVSTASESTESPTSTSSQSKSHSKSRDKEKEKDRRHHRHSDDKHRRRSTDRDRDRSRDKSHSKHSSSSSSKHSSSNSSSSKHKSSSSKNDKSSSSSSSRSNRESSSSKRSGTTSSSRHESSSHKKHKSSSSSSRSERDKGKEKDKEREKDSQSRSHHSSSSSSSSSRRKDHDRGRDRDRNKSNTSGSAENKAIHDDHSESKEKYKQRRGSDSNDEGKPPSSGGPAKNSQPEDSAATMKSDAPVENANGTNGNSNGSTNGACDNVSGVVIVSDILQQSTSSFVELTAGSQSHDRAESSKHEPEDIDGKEADNQPEKTELEARQDECASQNEVPTVEPQTLADSVPDLPAKESMDTLEDEKVETNVEENKSEEESKPENPPEECVDEPAQVGDVEDPPQDADKPATPVPISNEQSDEFSADFVTHFEENTDEFRTRLQLINQLIEDRKNLLNRLSEDGTQEEAVDIRALRRSLSKRRRSSMQEQHRVERETTPPQPRSPSSSSTAGSPAKRLRQDEPKSSPTPSDASINSKENEALEKQEHADALSARRLSKKLCQQQRYTNDDLYKPRPILSQRSRRRGLDSIL</sequence>
<dbReference type="GO" id="GO:0031297">
    <property type="term" value="P:replication fork processing"/>
    <property type="evidence" value="ECO:0000318"/>
    <property type="project" value="GO_Central"/>
</dbReference>
<reference evidence="3 5" key="2">
    <citation type="journal article" date="2002" name="Genome Biol.">
        <title>Finishing a whole-genome shotgun: release 3 of the Drosophila melanogaster euchromatic genome sequence.</title>
        <authorList>
            <person name="Celniker S.E."/>
            <person name="Wheeler D.A."/>
            <person name="Kronmiller B."/>
            <person name="Carlson J.W."/>
            <person name="Halpern A."/>
            <person name="Patel S."/>
            <person name="Adams M."/>
            <person name="Champe M."/>
            <person name="Dugan S.P."/>
            <person name="Frise E."/>
            <person name="Hodgson A."/>
            <person name="George R.A."/>
            <person name="Hoskins R.A."/>
            <person name="Laverty T."/>
            <person name="Muzny D.M."/>
            <person name="Nelson C.R."/>
            <person name="Pacleb J.M."/>
            <person name="Park S."/>
            <person name="Pfeiffer B.D."/>
            <person name="Richards S."/>
            <person name="Sodergren E.J."/>
            <person name="Svirskas R."/>
            <person name="Tabor P.E."/>
            <person name="Wan K."/>
            <person name="Stapleton M."/>
            <person name="Sutton G.G."/>
            <person name="Venter C."/>
            <person name="Weinstock G."/>
            <person name="Scherer S.E."/>
            <person name="Myers E.W."/>
            <person name="Gibbs R.A."/>
            <person name="Rubin G.M."/>
        </authorList>
    </citation>
    <scope>NUCLEOTIDE SEQUENCE [LARGE SCALE GENOMIC DNA]</scope>
    <source>
        <strain evidence="5">Berkeley</strain>
    </source>
</reference>
<reference evidence="3 5" key="4">
    <citation type="journal article" date="2002" name="Genome Biol.">
        <title>The transposable elements of the Drosophila melanogaster euchromatin: a genomics perspective.</title>
        <authorList>
            <person name="Kaminker J.S."/>
            <person name="Bergman C.M."/>
            <person name="Kronmiller B."/>
            <person name="Carlson J."/>
            <person name="Svirskas R."/>
            <person name="Patel S."/>
            <person name="Frise E."/>
            <person name="Wheeler D.A."/>
            <person name="Lewis S.E."/>
            <person name="Rubin G.M."/>
            <person name="Ashburner M."/>
            <person name="Celniker S.E."/>
        </authorList>
    </citation>
    <scope>NUCLEOTIDE SEQUENCE [LARGE SCALE GENOMIC DNA]</scope>
    <source>
        <strain evidence="5">Berkeley</strain>
    </source>
</reference>
<dbReference type="EMBL" id="AE014297">
    <property type="protein sequence ID" value="AGB96411.1"/>
    <property type="molecule type" value="Genomic_DNA"/>
</dbReference>
<dbReference type="FunCoup" id="A0A0B4KHZ9">
    <property type="interactions" value="111"/>
</dbReference>
<dbReference type="Bgee" id="FBgn0039560">
    <property type="expression patterns" value="Expressed in adult olfactory receptor neuron Or47b (Drosophila) in antenna and 140 other cell types or tissues"/>
</dbReference>
<proteinExistence type="evidence at protein level"/>
<evidence type="ECO:0000313" key="5">
    <source>
        <dbReference type="Proteomes" id="UP000000803"/>
    </source>
</evidence>
<feature type="region of interest" description="Disordered" evidence="1">
    <location>
        <begin position="151"/>
        <end position="187"/>
    </location>
</feature>
<dbReference type="Pfam" id="PF05205">
    <property type="entry name" value="COMPASS-Shg1"/>
    <property type="match status" value="1"/>
</dbReference>
<dbReference type="GlyGen" id="A0A0B4KHZ9">
    <property type="glycosylation" value="1 site"/>
</dbReference>
<protein>
    <submittedName>
        <fullName evidence="3">Biorientation defective 1, isoform E</fullName>
    </submittedName>
</protein>
<dbReference type="PANTHER" id="PTHR31532">
    <property type="entry name" value="BIORIENTATION OF CHROMOSOMES IN CELL DIVISION 1 FAMILY MEMBER"/>
    <property type="match status" value="1"/>
</dbReference>
<feature type="compositionally biased region" description="Low complexity" evidence="1">
    <location>
        <begin position="813"/>
        <end position="828"/>
    </location>
</feature>
<organism evidence="3 5">
    <name type="scientific">Drosophila melanogaster</name>
    <name type="common">Fruit fly</name>
    <dbReference type="NCBI Taxonomy" id="7227"/>
    <lineage>
        <taxon>Eukaryota</taxon>
        <taxon>Metazoa</taxon>
        <taxon>Ecdysozoa</taxon>
        <taxon>Arthropoda</taxon>
        <taxon>Hexapoda</taxon>
        <taxon>Insecta</taxon>
        <taxon>Pterygota</taxon>
        <taxon>Neoptera</taxon>
        <taxon>Endopterygota</taxon>
        <taxon>Diptera</taxon>
        <taxon>Brachycera</taxon>
        <taxon>Muscomorpha</taxon>
        <taxon>Ephydroidea</taxon>
        <taxon>Drosophilidae</taxon>
        <taxon>Drosophila</taxon>
        <taxon>Sophophora</taxon>
    </lineage>
</organism>
<reference evidence="3 5" key="10">
    <citation type="journal article" date="2015" name="G3 (Bethesda)">
        <title>Gene Model Annotations for Drosophila melanogaster: The Rule-Benders.</title>
        <authorList>
            <consortium name="FlyBase Consortium"/>
            <person name="Crosby M.A."/>
            <person name="Gramates L.S."/>
            <person name="Dos Santos G."/>
            <person name="Matthews B.B."/>
            <person name="St Pierre S.E."/>
            <person name="Zhou P."/>
            <person name="Schroeder A.J."/>
            <person name="Falls K."/>
            <person name="Emmert D.B."/>
            <person name="Russo S.M."/>
            <person name="Gelbart W.M."/>
            <person name="null"/>
        </authorList>
    </citation>
    <scope>NUCLEOTIDE SEQUENCE [LARGE SCALE GENOMIC DNA]</scope>
    <source>
        <strain evidence="5">Berkeley</strain>
    </source>
</reference>
<accession>A0A0B4KHZ9</accession>
<dbReference type="InterPro" id="IPR055264">
    <property type="entry name" value="BOD1/SHG1_dom"/>
</dbReference>
<feature type="region of interest" description="Disordered" evidence="1">
    <location>
        <begin position="207"/>
        <end position="256"/>
    </location>
</feature>
<reference evidence="3 5" key="5">
    <citation type="journal article" date="2002" name="Genome Biol.">
        <title>Heterochromatic sequences in a Drosophila whole-genome shotgun assembly.</title>
        <authorList>
            <person name="Hoskins R.A."/>
            <person name="Smith C.D."/>
            <person name="Carlson J.W."/>
            <person name="Carvalho A.B."/>
            <person name="Halpern A."/>
            <person name="Kaminker J.S."/>
            <person name="Kennedy C."/>
            <person name="Mungall C.J."/>
            <person name="Sullivan B.A."/>
            <person name="Sutton G.G."/>
            <person name="Yasuhara J.C."/>
            <person name="Wakimoto B.T."/>
            <person name="Myers E.W."/>
            <person name="Celniker S.E."/>
            <person name="Rubin G.M."/>
            <person name="Karpen G.H."/>
        </authorList>
    </citation>
    <scope>NUCLEOTIDE SEQUENCE [LARGE SCALE GENOMIC DNA]</scope>
    <source>
        <strain evidence="5">Berkeley</strain>
    </source>
</reference>
<feature type="compositionally biased region" description="Basic and acidic residues" evidence="1">
    <location>
        <begin position="159"/>
        <end position="173"/>
    </location>
</feature>
<feature type="domain" description="BOD1/SHG1" evidence="2">
    <location>
        <begin position="8"/>
        <end position="104"/>
    </location>
</feature>
<feature type="compositionally biased region" description="Low complexity" evidence="1">
    <location>
        <begin position="1064"/>
        <end position="1074"/>
    </location>
</feature>